<evidence type="ECO:0008006" key="3">
    <source>
        <dbReference type="Google" id="ProtNLM"/>
    </source>
</evidence>
<feature type="compositionally biased region" description="Pro residues" evidence="1">
    <location>
        <begin position="166"/>
        <end position="187"/>
    </location>
</feature>
<accession>A0A9E7V289</accession>
<sequence>MQNPGPSDFVKDHRARIREIFSKEQLAATDRAAALQAAAELDPFAGPEDMDIDATRELVPGYNAPSLGVEQPESEISVPTIESLGLVRWEHETASESAALEQVGTLISFAEDLVRSQSIFLDSVTTNKSKVVVVYRPFRAAMSVSSDSATEQEPAPKRQHTVKWKPTPPAAPSPAALPAPPPAPGPSSAPGVACDFCAKKVTMKGYGNRVVEICLTDYGCPPAKAIEYGKLKGKEDWLTDPAVDTDKKVYWLMTQHSQTKRLLKGMSPLRYP</sequence>
<organism evidence="2">
    <name type="scientific">Nanning Rhabd tick virus 1</name>
    <dbReference type="NCBI Taxonomy" id="2972321"/>
    <lineage>
        <taxon>Viruses</taxon>
        <taxon>Riboviria</taxon>
        <taxon>Orthornavirae</taxon>
        <taxon>Negarnaviricota</taxon>
        <taxon>Haploviricotina</taxon>
        <taxon>Monjiviricetes</taxon>
        <taxon>Mononegavirales</taxon>
        <taxon>Rhabdoviridae</taxon>
        <taxon>Alpharhabdovirinae</taxon>
        <taxon>Alpharicinrhavirus</taxon>
        <taxon>Alpharicinrhavirus nanning</taxon>
    </lineage>
</organism>
<name>A0A9E7V289_9RHAB</name>
<proteinExistence type="predicted"/>
<protein>
    <recommendedName>
        <fullName evidence="3">Phosphoprotein</fullName>
    </recommendedName>
</protein>
<evidence type="ECO:0000313" key="2">
    <source>
        <dbReference type="EMBL" id="UYL95548.1"/>
    </source>
</evidence>
<reference evidence="2" key="1">
    <citation type="submission" date="2022-05" db="EMBL/GenBank/DDBJ databases">
        <authorList>
            <person name="Cao W."/>
            <person name="Jia N."/>
            <person name="Lam T.T.-Y."/>
            <person name="Ni X."/>
            <person name="Liu J."/>
        </authorList>
    </citation>
    <scope>NUCLEOTIDE SEQUENCE</scope>
    <source>
        <strain evidence="2">TIGMIC 1</strain>
    </source>
</reference>
<feature type="region of interest" description="Disordered" evidence="1">
    <location>
        <begin position="145"/>
        <end position="189"/>
    </location>
</feature>
<evidence type="ECO:0000256" key="1">
    <source>
        <dbReference type="SAM" id="MobiDB-lite"/>
    </source>
</evidence>
<dbReference type="EMBL" id="ON746519">
    <property type="protein sequence ID" value="UYL95548.1"/>
    <property type="molecule type" value="Viral_cRNA"/>
</dbReference>